<proteinExistence type="predicted"/>
<feature type="transmembrane region" description="Helical" evidence="1">
    <location>
        <begin position="55"/>
        <end position="72"/>
    </location>
</feature>
<feature type="transmembrane region" description="Helical" evidence="1">
    <location>
        <begin position="29"/>
        <end position="49"/>
    </location>
</feature>
<sequence length="104" mass="11470">MILTILMLLLYLVIGAATILFVRNRTLDILRLIAGIAFMLIMTATALNAQNPDGILVFALAVCLFLSVEITGFKEAKGDRSRLFMIHAFTLMISAVLIIMLLTQ</sequence>
<evidence type="ECO:0000256" key="1">
    <source>
        <dbReference type="SAM" id="Phobius"/>
    </source>
</evidence>
<comment type="caution">
    <text evidence="2">The sequence shown here is derived from an EMBL/GenBank/DDBJ whole genome shotgun (WGS) entry which is preliminary data.</text>
</comment>
<dbReference type="AlphaFoldDB" id="A0A558AVA5"/>
<evidence type="ECO:0000313" key="2">
    <source>
        <dbReference type="EMBL" id="TVT28197.1"/>
    </source>
</evidence>
<feature type="transmembrane region" description="Helical" evidence="1">
    <location>
        <begin position="84"/>
        <end position="103"/>
    </location>
</feature>
<accession>A0A558AVA5</accession>
<gene>
    <name evidence="2" type="ORF">FO441_07230</name>
</gene>
<organism evidence="2 3">
    <name type="scientific">Salinicoccus cyprini</name>
    <dbReference type="NCBI Taxonomy" id="2493691"/>
    <lineage>
        <taxon>Bacteria</taxon>
        <taxon>Bacillati</taxon>
        <taxon>Bacillota</taxon>
        <taxon>Bacilli</taxon>
        <taxon>Bacillales</taxon>
        <taxon>Staphylococcaceae</taxon>
        <taxon>Salinicoccus</taxon>
    </lineage>
</organism>
<dbReference type="Proteomes" id="UP000315103">
    <property type="component" value="Unassembled WGS sequence"/>
</dbReference>
<name>A0A558AVA5_9STAP</name>
<keyword evidence="1" id="KW-0472">Membrane</keyword>
<dbReference type="OrthoDB" id="2390179at2"/>
<dbReference type="EMBL" id="VMSJ01000002">
    <property type="protein sequence ID" value="TVT28197.1"/>
    <property type="molecule type" value="Genomic_DNA"/>
</dbReference>
<keyword evidence="1" id="KW-0812">Transmembrane</keyword>
<feature type="transmembrane region" description="Helical" evidence="1">
    <location>
        <begin position="6"/>
        <end position="22"/>
    </location>
</feature>
<keyword evidence="3" id="KW-1185">Reference proteome</keyword>
<dbReference type="NCBIfam" id="NF038247">
    <property type="entry name" value="memb_stab_MspA"/>
    <property type="match status" value="1"/>
</dbReference>
<protein>
    <recommendedName>
        <fullName evidence="4">DUF1516 family protein</fullName>
    </recommendedName>
</protein>
<dbReference type="InterPro" id="IPR053572">
    <property type="entry name" value="MspA"/>
</dbReference>
<dbReference type="RefSeq" id="WP_145287929.1">
    <property type="nucleotide sequence ID" value="NZ_VMSJ01000002.1"/>
</dbReference>
<keyword evidence="1" id="KW-1133">Transmembrane helix</keyword>
<evidence type="ECO:0008006" key="4">
    <source>
        <dbReference type="Google" id="ProtNLM"/>
    </source>
</evidence>
<reference evidence="2 3" key="1">
    <citation type="submission" date="2019-07" db="EMBL/GenBank/DDBJ databases">
        <title>Salinicoccus cyprini sp. nov., isolated from gastro-intestinal tract of mirror carp, Cyprinus carpio var. specularis, collected from Gobind Sagar Reservoir, Himachal Pradesh, India.</title>
        <authorList>
            <person name="Talwar C."/>
            <person name="Singh A.K."/>
            <person name="Lal R."/>
            <person name="Negi R.K."/>
        </authorList>
    </citation>
    <scope>NUCLEOTIDE SEQUENCE [LARGE SCALE GENOMIC DNA]</scope>
    <source>
        <strain evidence="2 3">CT19</strain>
    </source>
</reference>
<evidence type="ECO:0000313" key="3">
    <source>
        <dbReference type="Proteomes" id="UP000315103"/>
    </source>
</evidence>